<protein>
    <recommendedName>
        <fullName evidence="2">non-specific serine/threonine protein kinase</fullName>
        <ecNumber evidence="2">2.7.11.1</ecNumber>
    </recommendedName>
</protein>
<dbReference type="GO" id="GO:0043657">
    <property type="term" value="C:host cell"/>
    <property type="evidence" value="ECO:0007669"/>
    <property type="project" value="UniProtKB-SubCell"/>
</dbReference>
<evidence type="ECO:0000259" key="11">
    <source>
        <dbReference type="PROSITE" id="PS50011"/>
    </source>
</evidence>
<evidence type="ECO:0000313" key="13">
    <source>
        <dbReference type="WBParaSite" id="PSAMB.scaffold546size47644.g6772.t1"/>
    </source>
</evidence>
<reference evidence="13" key="1">
    <citation type="submission" date="2022-11" db="UniProtKB">
        <authorList>
            <consortium name="WormBaseParasite"/>
        </authorList>
    </citation>
    <scope>IDENTIFICATION</scope>
</reference>
<keyword evidence="6" id="KW-0418">Kinase</keyword>
<dbReference type="AlphaFoldDB" id="A0A914WVX2"/>
<comment type="subcellular location">
    <subcellularLocation>
        <location evidence="1">Host cell</location>
    </subcellularLocation>
</comment>
<feature type="region of interest" description="Disordered" evidence="10">
    <location>
        <begin position="1"/>
        <end position="23"/>
    </location>
</feature>
<evidence type="ECO:0000256" key="8">
    <source>
        <dbReference type="ARBA" id="ARBA00047899"/>
    </source>
</evidence>
<dbReference type="InterPro" id="IPR000719">
    <property type="entry name" value="Prot_kinase_dom"/>
</dbReference>
<sequence>MVDAGLNAEADEEVSRRQSSGTRVYSPPEWIMHSRYNGLQATVWSLGILLYDMVCGDIPYHRDDVQLSSAAALYPGAPTVAVAHPTIPNGQTPSTSTSSSTATLRSNQEQRKVPTSCPSGGATLQPMEGVMHSTCSSAFSSSSSSGYGTSAASPPGGSLMLGSF</sequence>
<evidence type="ECO:0000313" key="12">
    <source>
        <dbReference type="Proteomes" id="UP000887566"/>
    </source>
</evidence>
<comment type="catalytic activity">
    <reaction evidence="8">
        <text>L-threonyl-[protein] + ATP = O-phospho-L-threonyl-[protein] + ADP + H(+)</text>
        <dbReference type="Rhea" id="RHEA:46608"/>
        <dbReference type="Rhea" id="RHEA-COMP:11060"/>
        <dbReference type="Rhea" id="RHEA-COMP:11605"/>
        <dbReference type="ChEBI" id="CHEBI:15378"/>
        <dbReference type="ChEBI" id="CHEBI:30013"/>
        <dbReference type="ChEBI" id="CHEBI:30616"/>
        <dbReference type="ChEBI" id="CHEBI:61977"/>
        <dbReference type="ChEBI" id="CHEBI:456216"/>
        <dbReference type="EC" id="2.7.11.1"/>
    </reaction>
</comment>
<dbReference type="WBParaSite" id="PSAMB.scaffold546size47644.g6772.t1">
    <property type="protein sequence ID" value="PSAMB.scaffold546size47644.g6772.t1"/>
    <property type="gene ID" value="PSAMB.scaffold546size47644.g6772"/>
</dbReference>
<evidence type="ECO:0000256" key="2">
    <source>
        <dbReference type="ARBA" id="ARBA00012513"/>
    </source>
</evidence>
<proteinExistence type="predicted"/>
<evidence type="ECO:0000256" key="9">
    <source>
        <dbReference type="ARBA" id="ARBA00048679"/>
    </source>
</evidence>
<feature type="compositionally biased region" description="Low complexity" evidence="10">
    <location>
        <begin position="145"/>
        <end position="158"/>
    </location>
</feature>
<evidence type="ECO:0000256" key="5">
    <source>
        <dbReference type="ARBA" id="ARBA00022741"/>
    </source>
</evidence>
<dbReference type="Pfam" id="PF00069">
    <property type="entry name" value="Pkinase"/>
    <property type="match status" value="1"/>
</dbReference>
<keyword evidence="5" id="KW-0547">Nucleotide-binding</keyword>
<name>A0A914WVX2_9BILA</name>
<evidence type="ECO:0000256" key="6">
    <source>
        <dbReference type="ARBA" id="ARBA00022777"/>
    </source>
</evidence>
<keyword evidence="3" id="KW-0723">Serine/threonine-protein kinase</keyword>
<dbReference type="SUPFAM" id="SSF56112">
    <property type="entry name" value="Protein kinase-like (PK-like)"/>
    <property type="match status" value="1"/>
</dbReference>
<evidence type="ECO:0000256" key="1">
    <source>
        <dbReference type="ARBA" id="ARBA00004340"/>
    </source>
</evidence>
<dbReference type="InterPro" id="IPR011009">
    <property type="entry name" value="Kinase-like_dom_sf"/>
</dbReference>
<dbReference type="GO" id="GO:0004674">
    <property type="term" value="F:protein serine/threonine kinase activity"/>
    <property type="evidence" value="ECO:0007669"/>
    <property type="project" value="UniProtKB-KW"/>
</dbReference>
<evidence type="ECO:0000256" key="4">
    <source>
        <dbReference type="ARBA" id="ARBA00022679"/>
    </source>
</evidence>
<evidence type="ECO:0000256" key="3">
    <source>
        <dbReference type="ARBA" id="ARBA00022527"/>
    </source>
</evidence>
<feature type="domain" description="Protein kinase" evidence="11">
    <location>
        <begin position="1"/>
        <end position="164"/>
    </location>
</feature>
<dbReference type="PROSITE" id="PS50011">
    <property type="entry name" value="PROTEIN_KINASE_DOM"/>
    <property type="match status" value="1"/>
</dbReference>
<dbReference type="InterPro" id="IPR051138">
    <property type="entry name" value="PIM_Ser/Thr_kinase"/>
</dbReference>
<evidence type="ECO:0000256" key="7">
    <source>
        <dbReference type="ARBA" id="ARBA00022840"/>
    </source>
</evidence>
<keyword evidence="4" id="KW-0808">Transferase</keyword>
<dbReference type="PANTHER" id="PTHR22984:SF25">
    <property type="entry name" value="PROTEIN KINASE DOMAIN-CONTAINING PROTEIN"/>
    <property type="match status" value="1"/>
</dbReference>
<dbReference type="PANTHER" id="PTHR22984">
    <property type="entry name" value="SERINE/THREONINE-PROTEIN KINASE PIM"/>
    <property type="match status" value="1"/>
</dbReference>
<keyword evidence="7" id="KW-0067">ATP-binding</keyword>
<dbReference type="GO" id="GO:0005737">
    <property type="term" value="C:cytoplasm"/>
    <property type="evidence" value="ECO:0007669"/>
    <property type="project" value="TreeGrafter"/>
</dbReference>
<evidence type="ECO:0000256" key="10">
    <source>
        <dbReference type="SAM" id="MobiDB-lite"/>
    </source>
</evidence>
<accession>A0A914WVX2</accession>
<keyword evidence="12" id="KW-1185">Reference proteome</keyword>
<comment type="catalytic activity">
    <reaction evidence="9">
        <text>L-seryl-[protein] + ATP = O-phospho-L-seryl-[protein] + ADP + H(+)</text>
        <dbReference type="Rhea" id="RHEA:17989"/>
        <dbReference type="Rhea" id="RHEA-COMP:9863"/>
        <dbReference type="Rhea" id="RHEA-COMP:11604"/>
        <dbReference type="ChEBI" id="CHEBI:15378"/>
        <dbReference type="ChEBI" id="CHEBI:29999"/>
        <dbReference type="ChEBI" id="CHEBI:30616"/>
        <dbReference type="ChEBI" id="CHEBI:83421"/>
        <dbReference type="ChEBI" id="CHEBI:456216"/>
        <dbReference type="EC" id="2.7.11.1"/>
    </reaction>
</comment>
<organism evidence="12 13">
    <name type="scientific">Plectus sambesii</name>
    <dbReference type="NCBI Taxonomy" id="2011161"/>
    <lineage>
        <taxon>Eukaryota</taxon>
        <taxon>Metazoa</taxon>
        <taxon>Ecdysozoa</taxon>
        <taxon>Nematoda</taxon>
        <taxon>Chromadorea</taxon>
        <taxon>Plectida</taxon>
        <taxon>Plectina</taxon>
        <taxon>Plectoidea</taxon>
        <taxon>Plectidae</taxon>
        <taxon>Plectus</taxon>
    </lineage>
</organism>
<feature type="region of interest" description="Disordered" evidence="10">
    <location>
        <begin position="145"/>
        <end position="164"/>
    </location>
</feature>
<dbReference type="Gene3D" id="1.10.510.10">
    <property type="entry name" value="Transferase(Phosphotransferase) domain 1"/>
    <property type="match status" value="1"/>
</dbReference>
<dbReference type="GO" id="GO:0005524">
    <property type="term" value="F:ATP binding"/>
    <property type="evidence" value="ECO:0007669"/>
    <property type="project" value="UniProtKB-KW"/>
</dbReference>
<feature type="compositionally biased region" description="Low complexity" evidence="10">
    <location>
        <begin position="92"/>
        <end position="103"/>
    </location>
</feature>
<feature type="region of interest" description="Disordered" evidence="10">
    <location>
        <begin position="86"/>
        <end position="124"/>
    </location>
</feature>
<dbReference type="EC" id="2.7.11.1" evidence="2"/>
<dbReference type="Proteomes" id="UP000887566">
    <property type="component" value="Unplaced"/>
</dbReference>